<accession>A0ABV5GNK3</accession>
<keyword evidence="2" id="KW-1185">Reference proteome</keyword>
<gene>
    <name evidence="1" type="ORF">ACFFVF_10645</name>
</gene>
<protein>
    <recommendedName>
        <fullName evidence="3">Lipoprotein</fullName>
    </recommendedName>
</protein>
<evidence type="ECO:0000313" key="1">
    <source>
        <dbReference type="EMBL" id="MFB9096975.1"/>
    </source>
</evidence>
<evidence type="ECO:0008006" key="3">
    <source>
        <dbReference type="Google" id="ProtNLM"/>
    </source>
</evidence>
<dbReference type="Proteomes" id="UP001589607">
    <property type="component" value="Unassembled WGS sequence"/>
</dbReference>
<comment type="caution">
    <text evidence="1">The sequence shown here is derived from an EMBL/GenBank/DDBJ whole genome shotgun (WGS) entry which is preliminary data.</text>
</comment>
<name>A0ABV5GNK3_9FLAO</name>
<dbReference type="RefSeq" id="WP_236457889.1">
    <property type="nucleotide sequence ID" value="NZ_CBCSGE010000005.1"/>
</dbReference>
<sequence>MKLITILSTLLITLTSCNCQKKATDAGLVGEKSKNTIVSEKPSAMTENQDLPLIVYESSSRGYFRMITIEGRRIYVQSARAAKPVFWELKPEDYKAIENDYKAINVTELPSLKAPSEKRFYDGAPIANLKVTIGEDVFLTPEFDGGTPPVHIEKLVNTLLRIAEKLN</sequence>
<reference evidence="1 2" key="1">
    <citation type="submission" date="2024-09" db="EMBL/GenBank/DDBJ databases">
        <authorList>
            <person name="Sun Q."/>
            <person name="Mori K."/>
        </authorList>
    </citation>
    <scope>NUCLEOTIDE SEQUENCE [LARGE SCALE GENOMIC DNA]</scope>
    <source>
        <strain evidence="1 2">CECT 7955</strain>
    </source>
</reference>
<dbReference type="EMBL" id="JBHMEY010000029">
    <property type="protein sequence ID" value="MFB9096975.1"/>
    <property type="molecule type" value="Genomic_DNA"/>
</dbReference>
<proteinExistence type="predicted"/>
<organism evidence="1 2">
    <name type="scientific">Flavobacterium jumunjinense</name>
    <dbReference type="NCBI Taxonomy" id="998845"/>
    <lineage>
        <taxon>Bacteria</taxon>
        <taxon>Pseudomonadati</taxon>
        <taxon>Bacteroidota</taxon>
        <taxon>Flavobacteriia</taxon>
        <taxon>Flavobacteriales</taxon>
        <taxon>Flavobacteriaceae</taxon>
        <taxon>Flavobacterium</taxon>
    </lineage>
</organism>
<evidence type="ECO:0000313" key="2">
    <source>
        <dbReference type="Proteomes" id="UP001589607"/>
    </source>
</evidence>
<dbReference type="PROSITE" id="PS51257">
    <property type="entry name" value="PROKAR_LIPOPROTEIN"/>
    <property type="match status" value="1"/>
</dbReference>